<dbReference type="PANTHER" id="PTHR31151">
    <property type="entry name" value="PROLINE-TRNA LIGASE (DUF1680)"/>
    <property type="match status" value="1"/>
</dbReference>
<comment type="caution">
    <text evidence="1">The sequence shown here is derived from an EMBL/GenBank/DDBJ whole genome shotgun (WGS) entry which is preliminary data.</text>
</comment>
<protein>
    <submittedName>
        <fullName evidence="1">Uncharacterized protein</fullName>
    </submittedName>
</protein>
<keyword evidence="2" id="KW-1185">Reference proteome</keyword>
<reference evidence="1 2" key="1">
    <citation type="submission" date="2020-10" db="EMBL/GenBank/DDBJ databases">
        <title>Plant Genome Project.</title>
        <authorList>
            <person name="Zhang R.-G."/>
        </authorList>
    </citation>
    <scope>NUCLEOTIDE SEQUENCE [LARGE SCALE GENOMIC DNA]</scope>
    <source>
        <strain evidence="1">FAFU-HL-1</strain>
        <tissue evidence="1">Leaf</tissue>
    </source>
</reference>
<dbReference type="OrthoDB" id="786230at2759"/>
<name>A0A835N9T2_9ROSI</name>
<dbReference type="Proteomes" id="UP000657918">
    <property type="component" value="Unassembled WGS sequence"/>
</dbReference>
<dbReference type="EMBL" id="JADGMS010000001">
    <property type="protein sequence ID" value="KAF9688693.1"/>
    <property type="molecule type" value="Genomic_DNA"/>
</dbReference>
<dbReference type="PANTHER" id="PTHR31151:SF0">
    <property type="entry name" value="PROLINE-TRNA LIGASE (DUF1680)"/>
    <property type="match status" value="1"/>
</dbReference>
<evidence type="ECO:0000313" key="2">
    <source>
        <dbReference type="Proteomes" id="UP000657918"/>
    </source>
</evidence>
<gene>
    <name evidence="1" type="ORF">SADUNF_Sadunf01G0014700</name>
</gene>
<organism evidence="1 2">
    <name type="scientific">Salix dunnii</name>
    <dbReference type="NCBI Taxonomy" id="1413687"/>
    <lineage>
        <taxon>Eukaryota</taxon>
        <taxon>Viridiplantae</taxon>
        <taxon>Streptophyta</taxon>
        <taxon>Embryophyta</taxon>
        <taxon>Tracheophyta</taxon>
        <taxon>Spermatophyta</taxon>
        <taxon>Magnoliopsida</taxon>
        <taxon>eudicotyledons</taxon>
        <taxon>Gunneridae</taxon>
        <taxon>Pentapetalae</taxon>
        <taxon>rosids</taxon>
        <taxon>fabids</taxon>
        <taxon>Malpighiales</taxon>
        <taxon>Salicaceae</taxon>
        <taxon>Saliceae</taxon>
        <taxon>Salix</taxon>
    </lineage>
</organism>
<accession>A0A835N9T2</accession>
<dbReference type="AlphaFoldDB" id="A0A835N9T2"/>
<proteinExistence type="predicted"/>
<evidence type="ECO:0000313" key="1">
    <source>
        <dbReference type="EMBL" id="KAF9688693.1"/>
    </source>
</evidence>
<sequence>MFQILDLDENSNDRTEHASIQAILYGPYLLASHTTSDWDIKNVAADSLSESITSISAAHNDHLLNVSQRSRPSTSFLINSNSTITILLSSYHSSNTYNGKLFFSTLIFRLQNTTSLFSAWLRDWIQGKDSISLKAERHKGCFVYGGVKKHSGESLKIKCNLDKTNHIVSQL</sequence>